<protein>
    <submittedName>
        <fullName evidence="2">Uncharacterized protein</fullName>
    </submittedName>
</protein>
<dbReference type="OrthoDB" id="838788at2"/>
<dbReference type="RefSeq" id="WP_074225526.1">
    <property type="nucleotide sequence ID" value="NZ_FSRC01000002.1"/>
</dbReference>
<keyword evidence="3" id="KW-1185">Reference proteome</keyword>
<evidence type="ECO:0000256" key="1">
    <source>
        <dbReference type="SAM" id="MobiDB-lite"/>
    </source>
</evidence>
<sequence>MNISNEDFKSMKDKYDKEVKKGKPAKDKKGKDKTDQTSWVFLDRETLENLLAKADEDPKVGGIQFYFTEYTEETAKEIYPSNHDDYTGQMTLVMRPANLKDNQVVTLKLEGSGGDYVNGTSQCPYRCEPSPTDS</sequence>
<proteinExistence type="predicted"/>
<dbReference type="Proteomes" id="UP000185221">
    <property type="component" value="Unassembled WGS sequence"/>
</dbReference>
<dbReference type="STRING" id="226505.SAMN05444394_2719"/>
<accession>A0A1N6FTK7</accession>
<evidence type="ECO:0000313" key="3">
    <source>
        <dbReference type="Proteomes" id="UP000185221"/>
    </source>
</evidence>
<dbReference type="AlphaFoldDB" id="A0A1N6FTK7"/>
<dbReference type="EMBL" id="FSRC01000002">
    <property type="protein sequence ID" value="SIN98649.1"/>
    <property type="molecule type" value="Genomic_DNA"/>
</dbReference>
<reference evidence="3" key="1">
    <citation type="submission" date="2016-11" db="EMBL/GenBank/DDBJ databases">
        <authorList>
            <person name="Varghese N."/>
            <person name="Submissions S."/>
        </authorList>
    </citation>
    <scope>NUCLEOTIDE SEQUENCE [LARGE SCALE GENOMIC DNA]</scope>
    <source>
        <strain evidence="3">DSM 15292</strain>
    </source>
</reference>
<name>A0A1N6FTK7_9BACT</name>
<organism evidence="2 3">
    <name type="scientific">Algoriphagus halophilus</name>
    <dbReference type="NCBI Taxonomy" id="226505"/>
    <lineage>
        <taxon>Bacteria</taxon>
        <taxon>Pseudomonadati</taxon>
        <taxon>Bacteroidota</taxon>
        <taxon>Cytophagia</taxon>
        <taxon>Cytophagales</taxon>
        <taxon>Cyclobacteriaceae</taxon>
        <taxon>Algoriphagus</taxon>
    </lineage>
</organism>
<feature type="region of interest" description="Disordered" evidence="1">
    <location>
        <begin position="1"/>
        <end position="35"/>
    </location>
</feature>
<gene>
    <name evidence="2" type="ORF">SAMN05444394_2719</name>
</gene>
<evidence type="ECO:0000313" key="2">
    <source>
        <dbReference type="EMBL" id="SIN98649.1"/>
    </source>
</evidence>